<sequence>MPYEDLEALLAGLAAKHQVPGAQLVVRTAEGVVAVETGERASGSGDVVTASTAFPIGSITKAFTAALVMVLVGDGDIELDAPLAETLPWLDSTITARQVLSHTSGLAANSDLAGPHDGPRARWVGRHCRAADLAHRPGTVFSYSGDGYVLLGHLVEEVTGMSWWEALDAILLRPLGITAGSIVEDGPRARDVASGHTVQSRLGRVLPVVGGTLPSMSAPEGALALSASDLVTFARMHLGDPELPRPLASDALATMRQDQTGHTSVGPYGMADGWGLGWGLYRRDGVEWFGHDGTIDGTSSHLRCAPGDGTVVALTTNASSGAALWDDLAEHLSVGSRSLSKLDDEGPPVPAPPDCAGRYVNGALEFTIDHRDDGLYLLIGGEPQSKVTTFGGLTFTLHDLNGGAPQVGRFLRSTVDGRVDLIQCLGRLATRVP</sequence>
<dbReference type="InterPro" id="IPR050491">
    <property type="entry name" value="AmpC-like"/>
</dbReference>
<dbReference type="PANTHER" id="PTHR46825:SF9">
    <property type="entry name" value="BETA-LACTAMASE-RELATED DOMAIN-CONTAINING PROTEIN"/>
    <property type="match status" value="1"/>
</dbReference>
<dbReference type="SUPFAM" id="SSF56601">
    <property type="entry name" value="beta-lactamase/transpeptidase-like"/>
    <property type="match status" value="1"/>
</dbReference>
<dbReference type="InterPro" id="IPR001466">
    <property type="entry name" value="Beta-lactam-related"/>
</dbReference>
<dbReference type="EMBL" id="BAAANN010000021">
    <property type="protein sequence ID" value="GAA1970379.1"/>
    <property type="molecule type" value="Genomic_DNA"/>
</dbReference>
<proteinExistence type="predicted"/>
<dbReference type="RefSeq" id="WP_344423589.1">
    <property type="nucleotide sequence ID" value="NZ_BAAANN010000021.1"/>
</dbReference>
<accession>A0ABN2RJT4</accession>
<reference evidence="2 3" key="1">
    <citation type="journal article" date="2019" name="Int. J. Syst. Evol. Microbiol.">
        <title>The Global Catalogue of Microorganisms (GCM) 10K type strain sequencing project: providing services to taxonomists for standard genome sequencing and annotation.</title>
        <authorList>
            <consortium name="The Broad Institute Genomics Platform"/>
            <consortium name="The Broad Institute Genome Sequencing Center for Infectious Disease"/>
            <person name="Wu L."/>
            <person name="Ma J."/>
        </authorList>
    </citation>
    <scope>NUCLEOTIDE SEQUENCE [LARGE SCALE GENOMIC DNA]</scope>
    <source>
        <strain evidence="2 3">JCM 14545</strain>
    </source>
</reference>
<keyword evidence="2" id="KW-0378">Hydrolase</keyword>
<dbReference type="InterPro" id="IPR012338">
    <property type="entry name" value="Beta-lactam/transpept-like"/>
</dbReference>
<organism evidence="2 3">
    <name type="scientific">Amycolatopsis minnesotensis</name>
    <dbReference type="NCBI Taxonomy" id="337894"/>
    <lineage>
        <taxon>Bacteria</taxon>
        <taxon>Bacillati</taxon>
        <taxon>Actinomycetota</taxon>
        <taxon>Actinomycetes</taxon>
        <taxon>Pseudonocardiales</taxon>
        <taxon>Pseudonocardiaceae</taxon>
        <taxon>Amycolatopsis</taxon>
    </lineage>
</organism>
<evidence type="ECO:0000313" key="3">
    <source>
        <dbReference type="Proteomes" id="UP001501116"/>
    </source>
</evidence>
<dbReference type="GO" id="GO:0016787">
    <property type="term" value="F:hydrolase activity"/>
    <property type="evidence" value="ECO:0007669"/>
    <property type="project" value="UniProtKB-KW"/>
</dbReference>
<dbReference type="Proteomes" id="UP001501116">
    <property type="component" value="Unassembled WGS sequence"/>
</dbReference>
<comment type="caution">
    <text evidence="2">The sequence shown here is derived from an EMBL/GenBank/DDBJ whole genome shotgun (WGS) entry which is preliminary data.</text>
</comment>
<dbReference type="PANTHER" id="PTHR46825">
    <property type="entry name" value="D-ALANYL-D-ALANINE-CARBOXYPEPTIDASE/ENDOPEPTIDASE AMPH"/>
    <property type="match status" value="1"/>
</dbReference>
<evidence type="ECO:0000259" key="1">
    <source>
        <dbReference type="Pfam" id="PF00144"/>
    </source>
</evidence>
<keyword evidence="3" id="KW-1185">Reference proteome</keyword>
<evidence type="ECO:0000313" key="2">
    <source>
        <dbReference type="EMBL" id="GAA1970379.1"/>
    </source>
</evidence>
<protein>
    <submittedName>
        <fullName evidence="2">Serine hydrolase domain-containing protein</fullName>
    </submittedName>
</protein>
<feature type="domain" description="Beta-lactamase-related" evidence="1">
    <location>
        <begin position="7"/>
        <end position="323"/>
    </location>
</feature>
<name>A0ABN2RJT4_9PSEU</name>
<dbReference type="Gene3D" id="3.40.710.10">
    <property type="entry name" value="DD-peptidase/beta-lactamase superfamily"/>
    <property type="match status" value="1"/>
</dbReference>
<gene>
    <name evidence="2" type="ORF">GCM10009754_50260</name>
</gene>
<dbReference type="Pfam" id="PF00144">
    <property type="entry name" value="Beta-lactamase"/>
    <property type="match status" value="1"/>
</dbReference>